<organism evidence="1 2">
    <name type="scientific">Paramecium sonneborni</name>
    <dbReference type="NCBI Taxonomy" id="65129"/>
    <lineage>
        <taxon>Eukaryota</taxon>
        <taxon>Sar</taxon>
        <taxon>Alveolata</taxon>
        <taxon>Ciliophora</taxon>
        <taxon>Intramacronucleata</taxon>
        <taxon>Oligohymenophorea</taxon>
        <taxon>Peniculida</taxon>
        <taxon>Parameciidae</taxon>
        <taxon>Paramecium</taxon>
    </lineage>
</organism>
<keyword evidence="2" id="KW-1185">Reference proteome</keyword>
<name>A0A8S1RY88_9CILI</name>
<accession>A0A8S1RY88</accession>
<evidence type="ECO:0000313" key="1">
    <source>
        <dbReference type="EMBL" id="CAD8131384.1"/>
    </source>
</evidence>
<dbReference type="Proteomes" id="UP000692954">
    <property type="component" value="Unassembled WGS sequence"/>
</dbReference>
<reference evidence="1" key="1">
    <citation type="submission" date="2021-01" db="EMBL/GenBank/DDBJ databases">
        <authorList>
            <consortium name="Genoscope - CEA"/>
            <person name="William W."/>
        </authorList>
    </citation>
    <scope>NUCLEOTIDE SEQUENCE</scope>
</reference>
<evidence type="ECO:0000313" key="2">
    <source>
        <dbReference type="Proteomes" id="UP000692954"/>
    </source>
</evidence>
<dbReference type="EMBL" id="CAJJDN010000527">
    <property type="protein sequence ID" value="CAD8131384.1"/>
    <property type="molecule type" value="Genomic_DNA"/>
</dbReference>
<sequence>MNLITKEPNFYHNLENNDLIIDFQKQWAFIQQICYLSLFKFYICNNQSFQQPFKQRIRSQEYIEQLSQKGNVNIQKFNLLLNLYQLGSADQQLIDKIKQKLRVADQFKSQTVKQAKIVNDLQNMFDNKQRKILLKFNHQNYQNSIKNN</sequence>
<gene>
    <name evidence="1" type="ORF">PSON_ATCC_30995.1.T5270002</name>
</gene>
<dbReference type="AlphaFoldDB" id="A0A8S1RY88"/>
<proteinExistence type="predicted"/>
<protein>
    <submittedName>
        <fullName evidence="1">Uncharacterized protein</fullName>
    </submittedName>
</protein>
<comment type="caution">
    <text evidence="1">The sequence shown here is derived from an EMBL/GenBank/DDBJ whole genome shotgun (WGS) entry which is preliminary data.</text>
</comment>